<evidence type="ECO:0000259" key="9">
    <source>
        <dbReference type="PROSITE" id="PS50893"/>
    </source>
</evidence>
<dbReference type="Pfam" id="PF00005">
    <property type="entry name" value="ABC_tran"/>
    <property type="match status" value="2"/>
</dbReference>
<keyword evidence="1" id="KW-0813">Transport</keyword>
<evidence type="ECO:0000256" key="6">
    <source>
        <dbReference type="ARBA" id="ARBA00022840"/>
    </source>
</evidence>
<dbReference type="CDD" id="cd03215">
    <property type="entry name" value="ABC_Carb_Monos_II"/>
    <property type="match status" value="1"/>
</dbReference>
<keyword evidence="5" id="KW-0547">Nucleotide-binding</keyword>
<accession>A0A1U7CLR9</accession>
<dbReference type="KEGG" id="pbor:BSF38_01330"/>
<dbReference type="OrthoDB" id="9771863at2"/>
<evidence type="ECO:0000256" key="8">
    <source>
        <dbReference type="ARBA" id="ARBA00023136"/>
    </source>
</evidence>
<dbReference type="InterPro" id="IPR050107">
    <property type="entry name" value="ABC_carbohydrate_import_ATPase"/>
</dbReference>
<evidence type="ECO:0000256" key="3">
    <source>
        <dbReference type="ARBA" id="ARBA00022597"/>
    </source>
</evidence>
<keyword evidence="6 10" id="KW-0067">ATP-binding</keyword>
<evidence type="ECO:0000256" key="7">
    <source>
        <dbReference type="ARBA" id="ARBA00022967"/>
    </source>
</evidence>
<keyword evidence="4" id="KW-0677">Repeat</keyword>
<evidence type="ECO:0000313" key="10">
    <source>
        <dbReference type="EMBL" id="APW59871.1"/>
    </source>
</evidence>
<dbReference type="InterPro" id="IPR003439">
    <property type="entry name" value="ABC_transporter-like_ATP-bd"/>
</dbReference>
<evidence type="ECO:0000256" key="2">
    <source>
        <dbReference type="ARBA" id="ARBA00022475"/>
    </source>
</evidence>
<dbReference type="InterPro" id="IPR017871">
    <property type="entry name" value="ABC_transporter-like_CS"/>
</dbReference>
<name>A0A1U7CLR9_9BACT</name>
<dbReference type="GO" id="GO:0016887">
    <property type="term" value="F:ATP hydrolysis activity"/>
    <property type="evidence" value="ECO:0007669"/>
    <property type="project" value="InterPro"/>
</dbReference>
<dbReference type="GO" id="GO:0005524">
    <property type="term" value="F:ATP binding"/>
    <property type="evidence" value="ECO:0007669"/>
    <property type="project" value="UniProtKB-KW"/>
</dbReference>
<protein>
    <submittedName>
        <fullName evidence="10">Galactose/methyl galactoside import ATP-binding protein MglA</fullName>
        <ecNumber evidence="10">3.6.3.17</ecNumber>
    </submittedName>
</protein>
<keyword evidence="2" id="KW-1003">Cell membrane</keyword>
<dbReference type="SMART" id="SM00382">
    <property type="entry name" value="AAA"/>
    <property type="match status" value="2"/>
</dbReference>
<dbReference type="InterPro" id="IPR027417">
    <property type="entry name" value="P-loop_NTPase"/>
</dbReference>
<feature type="domain" description="ABC transporter" evidence="9">
    <location>
        <begin position="8"/>
        <end position="247"/>
    </location>
</feature>
<keyword evidence="11" id="KW-1185">Reference proteome</keyword>
<dbReference type="EC" id="3.6.3.17" evidence="10"/>
<dbReference type="Proteomes" id="UP000186309">
    <property type="component" value="Chromosome"/>
</dbReference>
<feature type="domain" description="ABC transporter" evidence="9">
    <location>
        <begin position="258"/>
        <end position="503"/>
    </location>
</feature>
<dbReference type="InterPro" id="IPR003593">
    <property type="entry name" value="AAA+_ATPase"/>
</dbReference>
<gene>
    <name evidence="10" type="primary">mglA_1</name>
    <name evidence="10" type="ORF">BSF38_01330</name>
</gene>
<keyword evidence="7" id="KW-1278">Translocase</keyword>
<dbReference type="AlphaFoldDB" id="A0A1U7CLR9"/>
<dbReference type="PROSITE" id="PS00211">
    <property type="entry name" value="ABC_TRANSPORTER_1"/>
    <property type="match status" value="1"/>
</dbReference>
<evidence type="ECO:0000256" key="4">
    <source>
        <dbReference type="ARBA" id="ARBA00022737"/>
    </source>
</evidence>
<evidence type="ECO:0000256" key="1">
    <source>
        <dbReference type="ARBA" id="ARBA00022448"/>
    </source>
</evidence>
<dbReference type="RefSeq" id="WP_076344118.1">
    <property type="nucleotide sequence ID" value="NZ_CP019082.1"/>
</dbReference>
<evidence type="ECO:0000313" key="11">
    <source>
        <dbReference type="Proteomes" id="UP000186309"/>
    </source>
</evidence>
<dbReference type="SUPFAM" id="SSF52540">
    <property type="entry name" value="P-loop containing nucleoside triphosphate hydrolases"/>
    <property type="match status" value="2"/>
</dbReference>
<dbReference type="PANTHER" id="PTHR43790:SF3">
    <property type="entry name" value="D-ALLOSE IMPORT ATP-BINDING PROTEIN ALSA-RELATED"/>
    <property type="match status" value="1"/>
</dbReference>
<keyword evidence="3" id="KW-0762">Sugar transport</keyword>
<dbReference type="PROSITE" id="PS50893">
    <property type="entry name" value="ABC_TRANSPORTER_2"/>
    <property type="match status" value="2"/>
</dbReference>
<sequence length="512" mass="55754">MTESGEAIKPMLTIRGICKSYATPVLDAIDLDLMPGEVLALMGANGAGKSTLSRIVAGLVASDQGTLTLGGQSYRPANKQQAEALGVQIVQQELTLLPTLTVAENLFLDRLPTRLGLVQFGPLRRMAAEALADVGLERIDPESPTSRLGVGEQQLVEIARSLSRPCRVLILDEPTAALTSPQVDRLFEHIGRLRSQGVAIVYVSHRLDEVRRIADRIGVLRDGRLVAVRPAAELDLTEAVRLMVGSNPSRDDLRHSRTPGEVVLNVRNLSRGDRVRDVSFEVRRGEVLGVSGLVGAGRTELLRAIFGADRAESGDVSVAGSPPRRFREPREAVRAGVGMVPEDRKTEGLLIPRSIRMNLTLGRLGPFKSALGLLSGRRERAEAVEIGRRVHLKCDSIEQSVEQLSGGNQQKVVIGRWLLHDPEVVLFDEPTRGIDVAAKFAVYRLIDDLAERGKGIVIVSSEVEELMLVCDRIAVISAGRLVETFRRGEWTHENLLAAAFRGYTNTTEEVGA</sequence>
<dbReference type="Gene3D" id="3.40.50.300">
    <property type="entry name" value="P-loop containing nucleotide triphosphate hydrolases"/>
    <property type="match status" value="2"/>
</dbReference>
<organism evidence="10 11">
    <name type="scientific">Paludisphaera borealis</name>
    <dbReference type="NCBI Taxonomy" id="1387353"/>
    <lineage>
        <taxon>Bacteria</taxon>
        <taxon>Pseudomonadati</taxon>
        <taxon>Planctomycetota</taxon>
        <taxon>Planctomycetia</taxon>
        <taxon>Isosphaerales</taxon>
        <taxon>Isosphaeraceae</taxon>
        <taxon>Paludisphaera</taxon>
    </lineage>
</organism>
<dbReference type="PANTHER" id="PTHR43790">
    <property type="entry name" value="CARBOHYDRATE TRANSPORT ATP-BINDING PROTEIN MG119-RELATED"/>
    <property type="match status" value="1"/>
</dbReference>
<dbReference type="CDD" id="cd03216">
    <property type="entry name" value="ABC_Carb_Monos_I"/>
    <property type="match status" value="1"/>
</dbReference>
<reference evidence="11" key="1">
    <citation type="submission" date="2016-12" db="EMBL/GenBank/DDBJ databases">
        <title>Comparative genomics of four Isosphaeraceae planctomycetes: a common pool of plasmids and glycoside hydrolase genes.</title>
        <authorList>
            <person name="Ivanova A."/>
        </authorList>
    </citation>
    <scope>NUCLEOTIDE SEQUENCE [LARGE SCALE GENOMIC DNA]</scope>
    <source>
        <strain evidence="11">PX4</strain>
    </source>
</reference>
<evidence type="ECO:0000256" key="5">
    <source>
        <dbReference type="ARBA" id="ARBA00022741"/>
    </source>
</evidence>
<proteinExistence type="predicted"/>
<keyword evidence="8" id="KW-0472">Membrane</keyword>
<dbReference type="STRING" id="1387353.BSF38_01330"/>
<keyword evidence="10" id="KW-0378">Hydrolase</keyword>
<dbReference type="EMBL" id="CP019082">
    <property type="protein sequence ID" value="APW59871.1"/>
    <property type="molecule type" value="Genomic_DNA"/>
</dbReference>